<accession>A0A8S1URF3</accession>
<evidence type="ECO:0000313" key="2">
    <source>
        <dbReference type="Proteomes" id="UP000689195"/>
    </source>
</evidence>
<keyword evidence="2" id="KW-1185">Reference proteome</keyword>
<proteinExistence type="predicted"/>
<protein>
    <submittedName>
        <fullName evidence="1">Uncharacterized protein</fullName>
    </submittedName>
</protein>
<dbReference type="AlphaFoldDB" id="A0A8S1URF3"/>
<dbReference type="Proteomes" id="UP000689195">
    <property type="component" value="Unassembled WGS sequence"/>
</dbReference>
<dbReference type="EMBL" id="CAJJDO010000046">
    <property type="protein sequence ID" value="CAD8166727.1"/>
    <property type="molecule type" value="Genomic_DNA"/>
</dbReference>
<organism evidence="1 2">
    <name type="scientific">Paramecium pentaurelia</name>
    <dbReference type="NCBI Taxonomy" id="43138"/>
    <lineage>
        <taxon>Eukaryota</taxon>
        <taxon>Sar</taxon>
        <taxon>Alveolata</taxon>
        <taxon>Ciliophora</taxon>
        <taxon>Intramacronucleata</taxon>
        <taxon>Oligohymenophorea</taxon>
        <taxon>Peniculida</taxon>
        <taxon>Parameciidae</taxon>
        <taxon>Paramecium</taxon>
    </lineage>
</organism>
<comment type="caution">
    <text evidence="1">The sequence shown here is derived from an EMBL/GenBank/DDBJ whole genome shotgun (WGS) entry which is preliminary data.</text>
</comment>
<reference evidence="1" key="1">
    <citation type="submission" date="2021-01" db="EMBL/GenBank/DDBJ databases">
        <authorList>
            <consortium name="Genoscope - CEA"/>
            <person name="William W."/>
        </authorList>
    </citation>
    <scope>NUCLEOTIDE SEQUENCE</scope>
</reference>
<evidence type="ECO:0000313" key="1">
    <source>
        <dbReference type="EMBL" id="CAD8166727.1"/>
    </source>
</evidence>
<name>A0A8S1URF3_9CILI</name>
<sequence>MGNAIQKSGLKYPESVKELKNQKCGSAKSRNKKDINMTYTHKYTKDHSKYGKSLTKDSESSSACISFIKTVYLFVEGQISGSNQSLQKKRIINFSLRGKIFR</sequence>
<gene>
    <name evidence="1" type="ORF">PPENT_87.1.T0460037</name>
</gene>